<accession>A0ABT3JHA1</accession>
<dbReference type="PANTHER" id="PTHR38593">
    <property type="entry name" value="BLR2558 PROTEIN"/>
    <property type="match status" value="1"/>
</dbReference>
<dbReference type="PANTHER" id="PTHR38593:SF1">
    <property type="entry name" value="BLR2558 PROTEIN"/>
    <property type="match status" value="1"/>
</dbReference>
<keyword evidence="4" id="KW-1185">Reference proteome</keyword>
<protein>
    <submittedName>
        <fullName evidence="3">DUF4142 domain-containing protein</fullName>
    </submittedName>
</protein>
<evidence type="ECO:0000259" key="2">
    <source>
        <dbReference type="Pfam" id="PF13628"/>
    </source>
</evidence>
<feature type="chain" id="PRO_5047333359" evidence="1">
    <location>
        <begin position="20"/>
        <end position="178"/>
    </location>
</feature>
<dbReference type="EMBL" id="JAPDOB010000002">
    <property type="protein sequence ID" value="MCW3798433.1"/>
    <property type="molecule type" value="Genomic_DNA"/>
</dbReference>
<reference evidence="3 4" key="1">
    <citation type="submission" date="2022-10" db="EMBL/GenBank/DDBJ databases">
        <title>Sphingomonas sp.</title>
        <authorList>
            <person name="Jin C."/>
        </authorList>
    </citation>
    <scope>NUCLEOTIDE SEQUENCE [LARGE SCALE GENOMIC DNA]</scope>
    <source>
        <strain evidence="3 4">BN140010</strain>
    </source>
</reference>
<name>A0ABT3JHA1_9SPHN</name>
<gene>
    <name evidence="3" type="ORF">OMW55_11515</name>
</gene>
<evidence type="ECO:0000256" key="1">
    <source>
        <dbReference type="SAM" id="SignalP"/>
    </source>
</evidence>
<dbReference type="InterPro" id="IPR025419">
    <property type="entry name" value="DUF4142"/>
</dbReference>
<dbReference type="Gene3D" id="1.20.1260.10">
    <property type="match status" value="1"/>
</dbReference>
<dbReference type="Pfam" id="PF13628">
    <property type="entry name" value="DUF4142"/>
    <property type="match status" value="1"/>
</dbReference>
<keyword evidence="1" id="KW-0732">Signal</keyword>
<dbReference type="RefSeq" id="WP_264883273.1">
    <property type="nucleotide sequence ID" value="NZ_JAPDOB010000002.1"/>
</dbReference>
<organism evidence="3 4">
    <name type="scientific">Sphingomonas arvum</name>
    <dbReference type="NCBI Taxonomy" id="2992113"/>
    <lineage>
        <taxon>Bacteria</taxon>
        <taxon>Pseudomonadati</taxon>
        <taxon>Pseudomonadota</taxon>
        <taxon>Alphaproteobacteria</taxon>
        <taxon>Sphingomonadales</taxon>
        <taxon>Sphingomonadaceae</taxon>
        <taxon>Sphingomonas</taxon>
    </lineage>
</organism>
<evidence type="ECO:0000313" key="3">
    <source>
        <dbReference type="EMBL" id="MCW3798433.1"/>
    </source>
</evidence>
<dbReference type="InterPro" id="IPR012347">
    <property type="entry name" value="Ferritin-like"/>
</dbReference>
<feature type="domain" description="DUF4142" evidence="2">
    <location>
        <begin position="44"/>
        <end position="173"/>
    </location>
</feature>
<proteinExistence type="predicted"/>
<sequence>MINRQLLALAVTLSATATAVPAAATLPTPPQGAATREAQAYLFHSGAGDVFEITTSMMLLQKSQNPQVRAFATMLISDHTMLSNTALATAKGAGVMPPPPELSPMQKGMIGQLMSASPATIDRVYLQQQVPAHQQALSINTGYSRSGDVPALRGAATGAVPRIQQHLTEAQQLLRSVR</sequence>
<comment type="caution">
    <text evidence="3">The sequence shown here is derived from an EMBL/GenBank/DDBJ whole genome shotgun (WGS) entry which is preliminary data.</text>
</comment>
<evidence type="ECO:0000313" key="4">
    <source>
        <dbReference type="Proteomes" id="UP001526246"/>
    </source>
</evidence>
<dbReference type="Proteomes" id="UP001526246">
    <property type="component" value="Unassembled WGS sequence"/>
</dbReference>
<feature type="signal peptide" evidence="1">
    <location>
        <begin position="1"/>
        <end position="19"/>
    </location>
</feature>